<feature type="binding site" evidence="1">
    <location>
        <position position="877"/>
    </location>
    <ligand>
        <name>Zn(2+)</name>
        <dbReference type="ChEBI" id="CHEBI:29105"/>
    </ligand>
</feature>
<dbReference type="InterPro" id="IPR017146">
    <property type="entry name" value="Lanti_2_LanM"/>
</dbReference>
<evidence type="ECO:0000313" key="4">
    <source>
        <dbReference type="Proteomes" id="UP000317550"/>
    </source>
</evidence>
<dbReference type="GO" id="GO:0005975">
    <property type="term" value="P:carbohydrate metabolic process"/>
    <property type="evidence" value="ECO:0007669"/>
    <property type="project" value="InterPro"/>
</dbReference>
<dbReference type="NCBIfam" id="TIGR03897">
    <property type="entry name" value="lanti_2_LanM"/>
    <property type="match status" value="1"/>
</dbReference>
<accession>A0A516SIB4</accession>
<proteinExistence type="predicted"/>
<dbReference type="GO" id="GO:0031179">
    <property type="term" value="P:peptide modification"/>
    <property type="evidence" value="ECO:0007669"/>
    <property type="project" value="InterPro"/>
</dbReference>
<dbReference type="KEGG" id="cari:FNU76_16945"/>
<gene>
    <name evidence="3" type="primary">lanM</name>
    <name evidence="3" type="ORF">FNU76_16945</name>
</gene>
<sequence>MTVSDKDTSNFDKCLGCLISPYMDDLATRLFSVTGLLKGESQVILGATQDALLEVLHAKLGRLLLLELNAARVTGKLHAEDPAQRWAEFIELASARPFWDGLAAPYPTMHRRVEAVIRHRCEASLTFAGRWAADRQALASLCGEAPGALLELSFGAGDSHQGGQTVAIVRCEGGRVVYKPRSMAVDIALARFIDELAPAHGERMTISVPQVLSRGEHGWSKFVPHRYAADDAELRDFYRGIGHWLAVMRLLGGNDLHAENLIAHGGSPVVVDCETLFAPRLQARPSGLGEAGDEANLLVNESVLNVGMLPGRGRSLGWRGVDVSSVGMLPGQQPVLNVPGIVNAGTDDARLGTTTMEMPRSQNHPSPEPALGTYWPEVLAAFDQLTATLQDLDATGSLRERLKDFEDCRIRFVPRPTETYAEISRMLWHPVSLHKPGPAQDRACHLLATMAINFLGAPSDPAVISAEVEDLLEGDIPFYTAIAGHGVLDGPRGTHWLPPCNLVEAVLDGWRSADFELERKVIRASLVSAFIADGWYPEDVSILPEHPRLEQLDTRRRAQAARIVAELMAAAIRGKDGTAAWIAPIMGVDGWSVQTLENDLYGGSSGVAILLAAYLKEVAAGRADPVEGLDRLLADVLRSLDLLEDWVYKEWQRAGTQKMRPLQPGGYIGLGSQIWTRLTLAEWGMDGGEGLRRACELAEMLPAAAAADEVNDLLTGRSGAIVPLLMLARKTGDARYLEMACAIGEQLCARVVHKGAAVYWTHERWPNGIGGFAHGVTGIGWALSWLGRESGRQDFSDMANAAFAFEDSLYDESEQNWLDLRDLPVKSVAAWCHGAVGIGLAHLHLDPQLQDPANRQRIRVAAAAAWRVGFGQNHCPCHGDLGAWELLDRAMALDEAPAGLSREQVMGLILSSIEEHGAISGIARNTFAPGLLSGLGGVVYQLLRAHPDCRLPSVLTLGGGGL</sequence>
<dbReference type="PRINTS" id="PR01950">
    <property type="entry name" value="LANCSUPER"/>
</dbReference>
<dbReference type="EMBL" id="CP041730">
    <property type="protein sequence ID" value="QDQ27897.1"/>
    <property type="molecule type" value="Genomic_DNA"/>
</dbReference>
<dbReference type="PIRSF" id="PIRSF037228">
    <property type="entry name" value="Lant_mod_RumM"/>
    <property type="match status" value="1"/>
</dbReference>
<dbReference type="CDD" id="cd04792">
    <property type="entry name" value="LanM-like"/>
    <property type="match status" value="1"/>
</dbReference>
<feature type="domain" description="Lantibiotic biosynthesis protein dehydration" evidence="2">
    <location>
        <begin position="106"/>
        <end position="481"/>
    </location>
</feature>
<keyword evidence="4" id="KW-1185">Reference proteome</keyword>
<dbReference type="InterPro" id="IPR007822">
    <property type="entry name" value="LANC-like"/>
</dbReference>
<dbReference type="RefSeq" id="WP_144279284.1">
    <property type="nucleotide sequence ID" value="NZ_CP041730.1"/>
</dbReference>
<evidence type="ECO:0000256" key="1">
    <source>
        <dbReference type="PIRSR" id="PIRSR607822-1"/>
    </source>
</evidence>
<dbReference type="Gene3D" id="1.50.10.10">
    <property type="match status" value="1"/>
</dbReference>
<dbReference type="SMART" id="SM01260">
    <property type="entry name" value="LANC_like"/>
    <property type="match status" value="1"/>
</dbReference>
<dbReference type="SUPFAM" id="SSF158745">
    <property type="entry name" value="LanC-like"/>
    <property type="match status" value="1"/>
</dbReference>
<keyword evidence="1" id="KW-0479">Metal-binding</keyword>
<dbReference type="Proteomes" id="UP000317550">
    <property type="component" value="Chromosome"/>
</dbReference>
<evidence type="ECO:0000313" key="3">
    <source>
        <dbReference type="EMBL" id="QDQ27897.1"/>
    </source>
</evidence>
<evidence type="ECO:0000259" key="2">
    <source>
        <dbReference type="Pfam" id="PF13575"/>
    </source>
</evidence>
<name>A0A516SIB4_9NEIS</name>
<feature type="binding site" evidence="1">
    <location>
        <position position="832"/>
    </location>
    <ligand>
        <name>Zn(2+)</name>
        <dbReference type="ChEBI" id="CHEBI:29105"/>
    </ligand>
</feature>
<reference evidence="4" key="1">
    <citation type="submission" date="2019-07" db="EMBL/GenBank/DDBJ databases">
        <title>Chitinimonas sp. nov., isolated from Ny-Alesund, arctica soil.</title>
        <authorList>
            <person name="Xu Q."/>
            <person name="Peng F."/>
        </authorList>
    </citation>
    <scope>NUCLEOTIDE SEQUENCE [LARGE SCALE GENOMIC DNA]</scope>
    <source>
        <strain evidence="4">R3-44</strain>
    </source>
</reference>
<dbReference type="Pfam" id="PF13575">
    <property type="entry name" value="DUF4135"/>
    <property type="match status" value="1"/>
</dbReference>
<keyword evidence="1" id="KW-0862">Zinc</keyword>
<dbReference type="InterPro" id="IPR025410">
    <property type="entry name" value="Lant_dehyd"/>
</dbReference>
<protein>
    <submittedName>
        <fullName evidence="3">Type 2 lantipeptide synthetase LanM</fullName>
    </submittedName>
</protein>
<dbReference type="OrthoDB" id="9148343at2"/>
<feature type="binding site" evidence="1">
    <location>
        <position position="878"/>
    </location>
    <ligand>
        <name>Zn(2+)</name>
        <dbReference type="ChEBI" id="CHEBI:29105"/>
    </ligand>
</feature>
<dbReference type="Pfam" id="PF05147">
    <property type="entry name" value="LANC_like"/>
    <property type="match status" value="1"/>
</dbReference>
<dbReference type="AlphaFoldDB" id="A0A516SIB4"/>
<organism evidence="3 4">
    <name type="scientific">Chitinimonas arctica</name>
    <dbReference type="NCBI Taxonomy" id="2594795"/>
    <lineage>
        <taxon>Bacteria</taxon>
        <taxon>Pseudomonadati</taxon>
        <taxon>Pseudomonadota</taxon>
        <taxon>Betaproteobacteria</taxon>
        <taxon>Neisseriales</taxon>
        <taxon>Chitinibacteraceae</taxon>
        <taxon>Chitinimonas</taxon>
    </lineage>
</organism>
<dbReference type="InterPro" id="IPR012341">
    <property type="entry name" value="6hp_glycosidase-like_sf"/>
</dbReference>
<dbReference type="GO" id="GO:0046872">
    <property type="term" value="F:metal ion binding"/>
    <property type="evidence" value="ECO:0007669"/>
    <property type="project" value="UniProtKB-KW"/>
</dbReference>